<dbReference type="Gene3D" id="3.40.395.10">
    <property type="entry name" value="Adenoviral Proteinase, Chain A"/>
    <property type="match status" value="1"/>
</dbReference>
<dbReference type="EMBL" id="GBGD01000984">
    <property type="protein sequence ID" value="JAC87905.1"/>
    <property type="molecule type" value="mRNA"/>
</dbReference>
<feature type="domain" description="Ubiquitin-like protease family profile" evidence="7">
    <location>
        <begin position="380"/>
        <end position="543"/>
    </location>
</feature>
<evidence type="ECO:0000259" key="7">
    <source>
        <dbReference type="PROSITE" id="PS50600"/>
    </source>
</evidence>
<dbReference type="PANTHER" id="PTHR12606:SF141">
    <property type="entry name" value="GH15225P-RELATED"/>
    <property type="match status" value="1"/>
</dbReference>
<comment type="similarity">
    <text evidence="1">Belongs to the peptidase C48 family.</text>
</comment>
<dbReference type="GO" id="GO:0005634">
    <property type="term" value="C:nucleus"/>
    <property type="evidence" value="ECO:0007669"/>
    <property type="project" value="TreeGrafter"/>
</dbReference>
<keyword evidence="3" id="KW-0378">Hydrolase</keyword>
<name>A0A069DVJ2_9HEMI</name>
<evidence type="ECO:0000256" key="2">
    <source>
        <dbReference type="ARBA" id="ARBA00022670"/>
    </source>
</evidence>
<dbReference type="GO" id="GO:0080090">
    <property type="term" value="P:regulation of primary metabolic process"/>
    <property type="evidence" value="ECO:0007669"/>
    <property type="project" value="UniProtKB-ARBA"/>
</dbReference>
<dbReference type="SUPFAM" id="SSF54001">
    <property type="entry name" value="Cysteine proteinases"/>
    <property type="match status" value="1"/>
</dbReference>
<dbReference type="PROSITE" id="PS50600">
    <property type="entry name" value="ULP_PROTEASE"/>
    <property type="match status" value="1"/>
</dbReference>
<evidence type="ECO:0000256" key="1">
    <source>
        <dbReference type="ARBA" id="ARBA00005234"/>
    </source>
</evidence>
<feature type="non-terminal residue" evidence="8">
    <location>
        <position position="1"/>
    </location>
</feature>
<dbReference type="AlphaFoldDB" id="A0A069DVJ2"/>
<feature type="coiled-coil region" evidence="5">
    <location>
        <begin position="290"/>
        <end position="317"/>
    </location>
</feature>
<reference evidence="8" key="1">
    <citation type="journal article" date="2015" name="J. Med. Entomol.">
        <title>A Deep Insight Into the Sialotranscriptome of the Chagas Disease Vector, Panstrongylus megistus (Hemiptera: Heteroptera).</title>
        <authorList>
            <person name="Ribeiro J.M."/>
            <person name="Schwarz A."/>
            <person name="Francischetti I.M."/>
        </authorList>
    </citation>
    <scope>NUCLEOTIDE SEQUENCE</scope>
    <source>
        <tissue evidence="8">Salivary glands</tissue>
    </source>
</reference>
<dbReference type="GO" id="GO:0006508">
    <property type="term" value="P:proteolysis"/>
    <property type="evidence" value="ECO:0007669"/>
    <property type="project" value="UniProtKB-KW"/>
</dbReference>
<dbReference type="InterPro" id="IPR003653">
    <property type="entry name" value="Peptidase_C48_C"/>
</dbReference>
<dbReference type="FunFam" id="3.40.395.10:FF:000001">
    <property type="entry name" value="Sentrin-specific protease 1"/>
    <property type="match status" value="1"/>
</dbReference>
<keyword evidence="4" id="KW-0788">Thiol protease</keyword>
<proteinExistence type="evidence at transcript level"/>
<sequence>SAKTQTEGMTRKRHEKTKPWRFKLSTKENWESPIEVVDLVEETPNKFKNQYRPPQHVRSPHRIRRKSFNSKQKGDITNGVTNSSRDNKLLYKNINPKQISSNGWSVNKISYTMAFRQSLSGLDQDEALANFQRTNCVHKELDHDAYSKMLNSFIRKEPQPIQTATNTGVTVDLTADSEEELPSSSGITERRIARHSKLFVDGSNKLVIGDNNSSTNRKGPVKRRVKPSLAGIEMNSHRSRQIISLDDDDEEDDDDVHIIKTPPVPKVNSLEDKIKAQAMVANEQWTADLIRKYEIKKSEMEEMTKRLTMELKIASEKRGSSHHDLTVKLLSRQSEIIESLLDEEELEPALPELTSEMLDVVNKASKKQPANEVLISKYNYNIKRIDLNALTGLNWLNDEVINFYTTLIMERSKENAKLPKTYSFSTFFYLRLLNSGFTGVKRWTRKIDIFAHDLILIPVHLKMHWCLAAIDFVNRTINYYDSMGTTNDQCLNKLEEYIIEEYKDKKGQHFNIDGWSKNNVKDIPRQMNGSDCGVFCCTFAEFLARRVKFTFEQRDMPYIRQKMIYEIVSGKLLT</sequence>
<dbReference type="Pfam" id="PF02902">
    <property type="entry name" value="Peptidase_C48"/>
    <property type="match status" value="1"/>
</dbReference>
<protein>
    <submittedName>
        <fullName evidence="8">Putative protease ulp1 family</fullName>
    </submittedName>
</protein>
<dbReference type="GO" id="GO:0060255">
    <property type="term" value="P:regulation of macromolecule metabolic process"/>
    <property type="evidence" value="ECO:0007669"/>
    <property type="project" value="UniProtKB-ARBA"/>
</dbReference>
<evidence type="ECO:0000256" key="6">
    <source>
        <dbReference type="SAM" id="MobiDB-lite"/>
    </source>
</evidence>
<evidence type="ECO:0000313" key="8">
    <source>
        <dbReference type="EMBL" id="JAC87905.1"/>
    </source>
</evidence>
<keyword evidence="5" id="KW-0175">Coiled coil</keyword>
<feature type="compositionally biased region" description="Basic residues" evidence="6">
    <location>
        <begin position="11"/>
        <end position="20"/>
    </location>
</feature>
<dbReference type="GO" id="GO:0016929">
    <property type="term" value="F:deSUMOylase activity"/>
    <property type="evidence" value="ECO:0007669"/>
    <property type="project" value="TreeGrafter"/>
</dbReference>
<evidence type="ECO:0000256" key="4">
    <source>
        <dbReference type="ARBA" id="ARBA00022807"/>
    </source>
</evidence>
<organism evidence="8">
    <name type="scientific">Panstrongylus megistus</name>
    <dbReference type="NCBI Taxonomy" id="65343"/>
    <lineage>
        <taxon>Eukaryota</taxon>
        <taxon>Metazoa</taxon>
        <taxon>Ecdysozoa</taxon>
        <taxon>Arthropoda</taxon>
        <taxon>Hexapoda</taxon>
        <taxon>Insecta</taxon>
        <taxon>Pterygota</taxon>
        <taxon>Neoptera</taxon>
        <taxon>Paraneoptera</taxon>
        <taxon>Hemiptera</taxon>
        <taxon>Heteroptera</taxon>
        <taxon>Panheteroptera</taxon>
        <taxon>Cimicomorpha</taxon>
        <taxon>Reduviidae</taxon>
        <taxon>Triatominae</taxon>
        <taxon>Panstrongylus</taxon>
    </lineage>
</organism>
<evidence type="ECO:0000256" key="3">
    <source>
        <dbReference type="ARBA" id="ARBA00022801"/>
    </source>
</evidence>
<dbReference type="InterPro" id="IPR038765">
    <property type="entry name" value="Papain-like_cys_pep_sf"/>
</dbReference>
<feature type="region of interest" description="Disordered" evidence="6">
    <location>
        <begin position="1"/>
        <end position="20"/>
    </location>
</feature>
<evidence type="ECO:0000256" key="5">
    <source>
        <dbReference type="SAM" id="Coils"/>
    </source>
</evidence>
<accession>A0A069DVJ2</accession>
<keyword evidence="2 8" id="KW-0645">Protease</keyword>
<dbReference type="PANTHER" id="PTHR12606">
    <property type="entry name" value="SENTRIN/SUMO-SPECIFIC PROTEASE"/>
    <property type="match status" value="1"/>
</dbReference>
<dbReference type="GO" id="GO:0016926">
    <property type="term" value="P:protein desumoylation"/>
    <property type="evidence" value="ECO:0007669"/>
    <property type="project" value="TreeGrafter"/>
</dbReference>